<dbReference type="InterPro" id="IPR016812">
    <property type="entry name" value="PPase_methylesterase_euk"/>
</dbReference>
<dbReference type="Gene3D" id="3.40.50.1820">
    <property type="entry name" value="alpha/beta hydrolase"/>
    <property type="match status" value="1"/>
</dbReference>
<dbReference type="KEGG" id="tasa:A1Q1_06744"/>
<keyword evidence="4 6" id="KW-0378">Hydrolase</keyword>
<dbReference type="SUPFAM" id="SSF53474">
    <property type="entry name" value="alpha/beta-Hydrolases"/>
    <property type="match status" value="1"/>
</dbReference>
<evidence type="ECO:0000256" key="6">
    <source>
        <dbReference type="PIRNR" id="PIRNR022950"/>
    </source>
</evidence>
<dbReference type="EMBL" id="ALBS01000037">
    <property type="protein sequence ID" value="EJT52031.1"/>
    <property type="molecule type" value="Genomic_DNA"/>
</dbReference>
<dbReference type="Pfam" id="PF12697">
    <property type="entry name" value="Abhydrolase_6"/>
    <property type="match status" value="1"/>
</dbReference>
<evidence type="ECO:0000313" key="11">
    <source>
        <dbReference type="Proteomes" id="UP000002748"/>
    </source>
</evidence>
<dbReference type="OrthoDB" id="194865at2759"/>
<dbReference type="PANTHER" id="PTHR14189:SF0">
    <property type="entry name" value="PROTEIN PHOSPHATASE METHYLESTERASE 1"/>
    <property type="match status" value="1"/>
</dbReference>
<keyword evidence="3 6" id="KW-0719">Serine esterase</keyword>
<evidence type="ECO:0000256" key="2">
    <source>
        <dbReference type="ARBA" id="ARBA00020672"/>
    </source>
</evidence>
<dbReference type="GeneID" id="25990256"/>
<evidence type="ECO:0000256" key="3">
    <source>
        <dbReference type="ARBA" id="ARBA00022487"/>
    </source>
</evidence>
<dbReference type="AlphaFoldDB" id="J5TPW3"/>
<sequence length="457" mass="48331">MSEEFRKAILNRLAPPTKAPWAEDDEEEELADELGELGGASATKKATIEPLSASEFFSQALEINPPGNDTTFRAYMTPPKAVPPSPGRPAASTSSLKQPNPGGGFNPTQAPWASNAVSPGASVPATLPPSAPATFPGKLPSAMATSGSAPGMGSVTAPGQSRNPHGTYFVMHHGAGASGLSFAALAKEIAARGPEYGVLSFDCRGHGKTRTEGAAGRDTDLSLPTLINDLTGIIRHTFPDPKTAPSLILVGHSMGAAPCIDAAPLLQKEGYTVAGVAALDIVEGTAVESLPLMKNILSKRPPSFGSVPSAIQWHLDSGSIRNPTSARVSVPSYVVPMNTQDKDGKQRWRTDLLATEPFWLGWYEGLSKRFLSSRCARILVLAGQERLDNDLIVGQMQGKFQLEVMTDVGHFLHEDDPATLATTLVNFARRNTQVLVLPPKIGQPTSKPVEVKHVGET</sequence>
<evidence type="ECO:0000256" key="4">
    <source>
        <dbReference type="ARBA" id="ARBA00022801"/>
    </source>
</evidence>
<evidence type="ECO:0000256" key="1">
    <source>
        <dbReference type="ARBA" id="ARBA00008645"/>
    </source>
</evidence>
<protein>
    <recommendedName>
        <fullName evidence="2 6">Protein phosphatase methylesterase 1</fullName>
        <shortName evidence="6">PME-1</shortName>
        <ecNumber evidence="6">3.1.1.-</ecNumber>
    </recommendedName>
</protein>
<comment type="catalytic activity">
    <reaction evidence="5">
        <text>[phosphatase 2A protein]-C-terminal L-leucine methyl ester + H2O = [phosphatase 2A protein]-C-terminal L-leucine + methanol + H(+)</text>
        <dbReference type="Rhea" id="RHEA:48548"/>
        <dbReference type="Rhea" id="RHEA-COMP:12134"/>
        <dbReference type="Rhea" id="RHEA-COMP:12135"/>
        <dbReference type="ChEBI" id="CHEBI:15377"/>
        <dbReference type="ChEBI" id="CHEBI:15378"/>
        <dbReference type="ChEBI" id="CHEBI:17790"/>
        <dbReference type="ChEBI" id="CHEBI:90516"/>
        <dbReference type="ChEBI" id="CHEBI:90517"/>
        <dbReference type="EC" id="3.1.1.89"/>
    </reaction>
</comment>
<dbReference type="HOGENOM" id="CLU_024818_3_1_1"/>
<evidence type="ECO:0000256" key="7">
    <source>
        <dbReference type="PIRSR" id="PIRSR022950-1"/>
    </source>
</evidence>
<reference evidence="10 11" key="1">
    <citation type="journal article" date="2012" name="Eukaryot. Cell">
        <title>Draft genome sequence of CBS 2479, the standard type strain of Trichosporon asahii.</title>
        <authorList>
            <person name="Yang R.Y."/>
            <person name="Li H.T."/>
            <person name="Zhu H."/>
            <person name="Zhou G.P."/>
            <person name="Wang M."/>
            <person name="Wang L."/>
        </authorList>
    </citation>
    <scope>NUCLEOTIDE SEQUENCE [LARGE SCALE GENOMIC DNA]</scope>
    <source>
        <strain evidence="11">ATCC 90039 / CBS 2479 / JCM 2466 / KCTC 7840 / NCYC 2677 / UAMH 7654</strain>
    </source>
</reference>
<dbReference type="Proteomes" id="UP000002748">
    <property type="component" value="Unassembled WGS sequence"/>
</dbReference>
<feature type="region of interest" description="Disordered" evidence="8">
    <location>
        <begin position="15"/>
        <end position="42"/>
    </location>
</feature>
<dbReference type="PANTHER" id="PTHR14189">
    <property type="entry name" value="PROTEIN PHOSPHATASE METHYLESTERASE-1 RELATED"/>
    <property type="match status" value="1"/>
</dbReference>
<feature type="compositionally biased region" description="Polar residues" evidence="8">
    <location>
        <begin position="106"/>
        <end position="117"/>
    </location>
</feature>
<feature type="active site" evidence="7">
    <location>
        <position position="280"/>
    </location>
</feature>
<dbReference type="EC" id="3.1.1.-" evidence="6"/>
<feature type="compositionally biased region" description="Acidic residues" evidence="8">
    <location>
        <begin position="22"/>
        <end position="35"/>
    </location>
</feature>
<evidence type="ECO:0000256" key="8">
    <source>
        <dbReference type="SAM" id="MobiDB-lite"/>
    </source>
</evidence>
<comment type="function">
    <text evidence="6">Demethylates proteins that have been reversibly carboxymethylated.</text>
</comment>
<proteinExistence type="inferred from homology"/>
<dbReference type="InterPro" id="IPR029058">
    <property type="entry name" value="AB_hydrolase_fold"/>
</dbReference>
<dbReference type="PIRSF" id="PIRSF022950">
    <property type="entry name" value="PPase_methylesterase_euk"/>
    <property type="match status" value="1"/>
</dbReference>
<evidence type="ECO:0000313" key="10">
    <source>
        <dbReference type="EMBL" id="EJT52031.1"/>
    </source>
</evidence>
<feature type="active site" evidence="7">
    <location>
        <position position="410"/>
    </location>
</feature>
<dbReference type="GO" id="GO:0051723">
    <property type="term" value="F:protein methylesterase activity"/>
    <property type="evidence" value="ECO:0007669"/>
    <property type="project" value="UniProtKB-EC"/>
</dbReference>
<gene>
    <name evidence="10" type="ORF">A1Q1_06744</name>
</gene>
<comment type="caution">
    <text evidence="10">The sequence shown here is derived from an EMBL/GenBank/DDBJ whole genome shotgun (WGS) entry which is preliminary data.</text>
</comment>
<comment type="similarity">
    <text evidence="1 6">Belongs to the AB hydrolase superfamily.</text>
</comment>
<dbReference type="RefSeq" id="XP_014183268.1">
    <property type="nucleotide sequence ID" value="XM_014327793.1"/>
</dbReference>
<name>J5TPW3_TRIAS</name>
<organism evidence="10 11">
    <name type="scientific">Trichosporon asahii var. asahii (strain ATCC 90039 / CBS 2479 / JCM 2466 / KCTC 7840 / NBRC 103889/ NCYC 2677 / UAMH 7654)</name>
    <name type="common">Yeast</name>
    <dbReference type="NCBI Taxonomy" id="1186058"/>
    <lineage>
        <taxon>Eukaryota</taxon>
        <taxon>Fungi</taxon>
        <taxon>Dikarya</taxon>
        <taxon>Basidiomycota</taxon>
        <taxon>Agaricomycotina</taxon>
        <taxon>Tremellomycetes</taxon>
        <taxon>Trichosporonales</taxon>
        <taxon>Trichosporonaceae</taxon>
        <taxon>Trichosporon</taxon>
    </lineage>
</organism>
<dbReference type="InterPro" id="IPR000073">
    <property type="entry name" value="AB_hydrolase_1"/>
</dbReference>
<feature type="domain" description="AB hydrolase-1" evidence="9">
    <location>
        <begin position="169"/>
        <end position="421"/>
    </location>
</feature>
<dbReference type="VEuPathDB" id="FungiDB:A1Q1_06744"/>
<feature type="region of interest" description="Disordered" evidence="8">
    <location>
        <begin position="61"/>
        <end position="160"/>
    </location>
</feature>
<evidence type="ECO:0000259" key="9">
    <source>
        <dbReference type="Pfam" id="PF12697"/>
    </source>
</evidence>
<feature type="active site" evidence="7">
    <location>
        <position position="253"/>
    </location>
</feature>
<accession>J5TPW3</accession>
<evidence type="ECO:0000256" key="5">
    <source>
        <dbReference type="ARBA" id="ARBA00049203"/>
    </source>
</evidence>